<keyword evidence="3" id="KW-0812">Transmembrane</keyword>
<keyword evidence="3" id="KW-0472">Membrane</keyword>
<accession>A0A366EN77</accession>
<sequence length="334" mass="37954">MKKRLIDLDLLKGFGIIMVVAVHSNMPQPITAFLQSFGMPLFFMLAGYTFNSKKYKGNFYLLVKKRSVSLLVPYVMGCFLSYSYWIVTKFTGDFKESFLWYKPLVGMLEGNIEGLLNYPLWFLVCLYGALLMYAASQKYLQRFVLAQQFAIYAVIGWIGAVIGSVVHLPWGLDISMVSLLFIFIGDRLRQGSRFPGGIGLSLVLCSAFLINEPVSMGLREYGNLLLFYISGVSGSLLSLEIIKGITGIHHWFRAISHIGRESAYILILHAGISFPLVSYINHFILPGVAFPWFVYLVGGIVIPLYIRYIFKKSYRIIQQLRINKSLMNREKRIA</sequence>
<dbReference type="Pfam" id="PF01757">
    <property type="entry name" value="Acyl_transf_3"/>
    <property type="match status" value="1"/>
</dbReference>
<feature type="transmembrane region" description="Helical" evidence="3">
    <location>
        <begin position="70"/>
        <end position="87"/>
    </location>
</feature>
<gene>
    <name evidence="5" type="ORF">DET59_11042</name>
</gene>
<dbReference type="InterPro" id="IPR002656">
    <property type="entry name" value="Acyl_transf_3_dom"/>
</dbReference>
<dbReference type="InterPro" id="IPR052734">
    <property type="entry name" value="Nod_factor_acetyltransferase"/>
</dbReference>
<evidence type="ECO:0000256" key="3">
    <source>
        <dbReference type="SAM" id="Phobius"/>
    </source>
</evidence>
<feature type="transmembrane region" description="Helical" evidence="3">
    <location>
        <begin position="32"/>
        <end position="50"/>
    </location>
</feature>
<keyword evidence="3" id="KW-1133">Transmembrane helix</keyword>
<dbReference type="GO" id="GO:0016747">
    <property type="term" value="F:acyltransferase activity, transferring groups other than amino-acyl groups"/>
    <property type="evidence" value="ECO:0007669"/>
    <property type="project" value="InterPro"/>
</dbReference>
<evidence type="ECO:0000256" key="2">
    <source>
        <dbReference type="ARBA" id="ARBA00007400"/>
    </source>
</evidence>
<dbReference type="RefSeq" id="WP_113970187.1">
    <property type="nucleotide sequence ID" value="NZ_QNRJ01000010.1"/>
</dbReference>
<dbReference type="PANTHER" id="PTHR37312:SF1">
    <property type="entry name" value="MEMBRANE-BOUND ACYLTRANSFERASE YKRP-RELATED"/>
    <property type="match status" value="1"/>
</dbReference>
<evidence type="ECO:0000313" key="6">
    <source>
        <dbReference type="Proteomes" id="UP000252118"/>
    </source>
</evidence>
<comment type="subcellular location">
    <subcellularLocation>
        <location evidence="1">Membrane</location>
    </subcellularLocation>
</comment>
<keyword evidence="5" id="KW-0808">Transferase</keyword>
<reference evidence="5 6" key="1">
    <citation type="submission" date="2018-06" db="EMBL/GenBank/DDBJ databases">
        <title>Freshwater and sediment microbial communities from various areas in North America, analyzing microbe dynamics in response to fracking.</title>
        <authorList>
            <person name="Lamendella R."/>
        </authorList>
    </citation>
    <scope>NUCLEOTIDE SEQUENCE [LARGE SCALE GENOMIC DNA]</scope>
    <source>
        <strain evidence="5 6">97B</strain>
    </source>
</reference>
<dbReference type="OrthoDB" id="6623990at2"/>
<feature type="domain" description="Acyltransferase 3" evidence="4">
    <location>
        <begin position="6"/>
        <end position="305"/>
    </location>
</feature>
<evidence type="ECO:0000259" key="4">
    <source>
        <dbReference type="Pfam" id="PF01757"/>
    </source>
</evidence>
<feature type="transmembrane region" description="Helical" evidence="3">
    <location>
        <begin position="263"/>
        <end position="284"/>
    </location>
</feature>
<proteinExistence type="inferred from homology"/>
<dbReference type="EMBL" id="QNRJ01000010">
    <property type="protein sequence ID" value="RBP03160.1"/>
    <property type="molecule type" value="Genomic_DNA"/>
</dbReference>
<evidence type="ECO:0000313" key="5">
    <source>
        <dbReference type="EMBL" id="RBP03160.1"/>
    </source>
</evidence>
<protein>
    <submittedName>
        <fullName evidence="5">Fucose 4-O-acetylase-like acetyltransferase</fullName>
    </submittedName>
</protein>
<feature type="transmembrane region" description="Helical" evidence="3">
    <location>
        <begin position="143"/>
        <end position="162"/>
    </location>
</feature>
<organism evidence="5 6">
    <name type="scientific">Rossellomorea aquimaris</name>
    <dbReference type="NCBI Taxonomy" id="189382"/>
    <lineage>
        <taxon>Bacteria</taxon>
        <taxon>Bacillati</taxon>
        <taxon>Bacillota</taxon>
        <taxon>Bacilli</taxon>
        <taxon>Bacillales</taxon>
        <taxon>Bacillaceae</taxon>
        <taxon>Rossellomorea</taxon>
    </lineage>
</organism>
<dbReference type="PANTHER" id="PTHR37312">
    <property type="entry name" value="MEMBRANE-BOUND ACYLTRANSFERASE YKRP-RELATED"/>
    <property type="match status" value="1"/>
</dbReference>
<dbReference type="AlphaFoldDB" id="A0A366EN77"/>
<feature type="transmembrane region" description="Helical" evidence="3">
    <location>
        <begin position="118"/>
        <end position="136"/>
    </location>
</feature>
<evidence type="ECO:0000256" key="1">
    <source>
        <dbReference type="ARBA" id="ARBA00004370"/>
    </source>
</evidence>
<feature type="transmembrane region" description="Helical" evidence="3">
    <location>
        <begin position="222"/>
        <end position="242"/>
    </location>
</feature>
<name>A0A366EN77_9BACI</name>
<dbReference type="Proteomes" id="UP000252118">
    <property type="component" value="Unassembled WGS sequence"/>
</dbReference>
<feature type="transmembrane region" description="Helical" evidence="3">
    <location>
        <begin position="290"/>
        <end position="310"/>
    </location>
</feature>
<comment type="caution">
    <text evidence="5">The sequence shown here is derived from an EMBL/GenBank/DDBJ whole genome shotgun (WGS) entry which is preliminary data.</text>
</comment>
<comment type="similarity">
    <text evidence="2">Belongs to the acyltransferase 3 family.</text>
</comment>